<dbReference type="PANTHER" id="PTHR13268:SF0">
    <property type="entry name" value="BCAS3 MICROTUBULE ASSOCIATED CELL MIGRATION FACTOR"/>
    <property type="match status" value="1"/>
</dbReference>
<protein>
    <recommendedName>
        <fullName evidence="7">BCAS3 domain-containing protein</fullName>
    </recommendedName>
</protein>
<feature type="domain" description="BCAS3" evidence="3">
    <location>
        <begin position="641"/>
        <end position="783"/>
    </location>
</feature>
<keyword evidence="6" id="KW-1185">Reference proteome</keyword>
<evidence type="ECO:0000313" key="5">
    <source>
        <dbReference type="EMBL" id="CAK9858681.1"/>
    </source>
</evidence>
<dbReference type="Gene3D" id="2.130.10.10">
    <property type="entry name" value="YVTN repeat-like/Quinoprotein amine dehydrogenase"/>
    <property type="match status" value="1"/>
</dbReference>
<dbReference type="Proteomes" id="UP001497522">
    <property type="component" value="Chromosome 1"/>
</dbReference>
<feature type="compositionally biased region" description="Basic and acidic residues" evidence="2">
    <location>
        <begin position="973"/>
        <end position="986"/>
    </location>
</feature>
<feature type="region of interest" description="Disordered" evidence="2">
    <location>
        <begin position="1054"/>
        <end position="1089"/>
    </location>
</feature>
<comment type="subcellular location">
    <subcellularLocation>
        <location evidence="1">Preautophagosomal structure</location>
    </subcellularLocation>
</comment>
<gene>
    <name evidence="5" type="ORF">CSSPJE1EN2_LOCUS1676</name>
</gene>
<feature type="region of interest" description="Disordered" evidence="2">
    <location>
        <begin position="1103"/>
        <end position="1125"/>
    </location>
</feature>
<feature type="compositionally biased region" description="Polar residues" evidence="2">
    <location>
        <begin position="958"/>
        <end position="972"/>
    </location>
</feature>
<proteinExistence type="predicted"/>
<evidence type="ECO:0000256" key="2">
    <source>
        <dbReference type="SAM" id="MobiDB-lite"/>
    </source>
</evidence>
<dbReference type="InterPro" id="IPR048382">
    <property type="entry name" value="BCAS3_WD40"/>
</dbReference>
<dbReference type="Pfam" id="PF12490">
    <property type="entry name" value="BCAS3"/>
    <property type="match status" value="1"/>
</dbReference>
<dbReference type="SMART" id="SM00320">
    <property type="entry name" value="WD40"/>
    <property type="match status" value="2"/>
</dbReference>
<dbReference type="InterPro" id="IPR015943">
    <property type="entry name" value="WD40/YVTN_repeat-like_dom_sf"/>
</dbReference>
<evidence type="ECO:0008006" key="7">
    <source>
        <dbReference type="Google" id="ProtNLM"/>
    </source>
</evidence>
<evidence type="ECO:0000259" key="3">
    <source>
        <dbReference type="Pfam" id="PF12490"/>
    </source>
</evidence>
<dbReference type="InterPro" id="IPR022175">
    <property type="entry name" value="BCAS3_dom"/>
</dbReference>
<dbReference type="EMBL" id="OZ023702">
    <property type="protein sequence ID" value="CAK9858681.1"/>
    <property type="molecule type" value="Genomic_DNA"/>
</dbReference>
<feature type="domain" description="BCAS3 WD40" evidence="4">
    <location>
        <begin position="177"/>
        <end position="497"/>
    </location>
</feature>
<feature type="compositionally biased region" description="Low complexity" evidence="2">
    <location>
        <begin position="1074"/>
        <end position="1086"/>
    </location>
</feature>
<feature type="region of interest" description="Disordered" evidence="2">
    <location>
        <begin position="953"/>
        <end position="994"/>
    </location>
</feature>
<evidence type="ECO:0000259" key="4">
    <source>
        <dbReference type="Pfam" id="PF21034"/>
    </source>
</evidence>
<dbReference type="SUPFAM" id="SSF50978">
    <property type="entry name" value="WD40 repeat-like"/>
    <property type="match status" value="1"/>
</dbReference>
<reference evidence="5 6" key="1">
    <citation type="submission" date="2024-03" db="EMBL/GenBank/DDBJ databases">
        <authorList>
            <consortium name="ELIXIR-Norway"/>
            <consortium name="Elixir Norway"/>
        </authorList>
    </citation>
    <scope>NUCLEOTIDE SEQUENCE [LARGE SCALE GENOMIC DNA]</scope>
</reference>
<organism evidence="5 6">
    <name type="scientific">Sphagnum jensenii</name>
    <dbReference type="NCBI Taxonomy" id="128206"/>
    <lineage>
        <taxon>Eukaryota</taxon>
        <taxon>Viridiplantae</taxon>
        <taxon>Streptophyta</taxon>
        <taxon>Embryophyta</taxon>
        <taxon>Bryophyta</taxon>
        <taxon>Sphagnophytina</taxon>
        <taxon>Sphagnopsida</taxon>
        <taxon>Sphagnales</taxon>
        <taxon>Sphagnaceae</taxon>
        <taxon>Sphagnum</taxon>
    </lineage>
</organism>
<name>A0ABP1A839_9BRYO</name>
<dbReference type="PANTHER" id="PTHR13268">
    <property type="entry name" value="BREAST CARCINOMA AMPLIFIED SEQUENCE 3"/>
    <property type="match status" value="1"/>
</dbReference>
<dbReference type="InterPro" id="IPR036322">
    <property type="entry name" value="WD40_repeat_dom_sf"/>
</dbReference>
<dbReference type="InterPro" id="IPR045142">
    <property type="entry name" value="BCAS3-like"/>
</dbReference>
<dbReference type="InterPro" id="IPR001680">
    <property type="entry name" value="WD40_rpt"/>
</dbReference>
<dbReference type="Pfam" id="PF21034">
    <property type="entry name" value="BCAS3_WD40"/>
    <property type="match status" value="1"/>
</dbReference>
<evidence type="ECO:0000313" key="6">
    <source>
        <dbReference type="Proteomes" id="UP001497522"/>
    </source>
</evidence>
<accession>A0ABP1A839</accession>
<evidence type="ECO:0000256" key="1">
    <source>
        <dbReference type="ARBA" id="ARBA00004329"/>
    </source>
</evidence>
<sequence>MRNDADFLPRSPRGGRGSFFPSSIRSISNYLRSVSANASSIAASTVRRAAVSAASNGALNEDDRQREQVQWANFDKLELETGEICQVLLLTYLNGFQVWDVEDASDVHELVSRRDGPVAFLRLQPKPIVPEPPDGGGGFKGARPLLLVVTGDTAGNPSPGGFSGGYGGGAAGSPLGVNGSNLVPTIIRFYSLQNHSYVHVLRFRTGIYAVRCSPRVVAVALVAQIYCFDAGTLHNVFSVLTYPSPAPAPGTIHAGYGAMALGPRWLAYAANQPLMATTGRISPQHLTPSPGVSPSTSPANGSLVAHYAKESSKHLVAGVVTLGDMGYKTISRYCSELMPDGGTGSPVSGSPNWKNSSNGHNTWQAGPPIEPEYAGTVIVRDFVSKTIVAQFRAHSSPLSALAFDPSGTLLVTASVYGHNLNVFRLTPPSTTGANTAGLDVNTSYVHLYKLYRGVTNAVIQDISFSGDSQWIAVSSSRGTNHLFAISPFGGVVGPQTHGTVPIDGLIGPTLIPAPAFPWWSSTGPARVNQQALPPPPPAINLNVVSRIKNGNSGWRGTVTSAAVAAAGRPNALAGAVAAVFHAGGAAGVESEIETGTLKDQLWILYPTGHLLRYVLRPTAGDSNGVTGMAGVSAPGSPGLPQELKVVVEPLERWDVCRRPNWMEREERIDSQRAFHEDAGHGVRAKPSGMLSQGGSPGMLGKEGMTIEEMQCWFMSNAEVQMHQARPLPIWAKAKIYFHVMLSGVPNEAEGDDGLHGDGAAETEIESIPTRVVEVRRKDLVPVIKRLQNFTQVQGARDVMVSEALPGVSGVHEQLLGDEGLQDGFINGGLRPMQIKRTSSCSSLASEDVPAAMNGFHHAYQEAPDIVVTSNHPSSFEGSSPSYFHRTQRCLDPPSIGRPGSSQGILSSPKAGTAEFFQVSFGSQAGNLEGGGMANGSPPIYISMPHRRDVGMLSGYAKSDQTTGCTSPGRSTNRGRDGNNTRLEGLKRNGSGPISSDISIDGQLNHAVAHIPAPIGDTESMVVTNQVFGDLGLQETQGIEHLDLGVERNVKSPWDTRSTAKVSGVQSVGNGGLSLGLHSGSSSTSKSNTNPEVESAFLYNHDGHQGSSGVLSEGTLDGSPAHEDLNGAIDDAESVGAHSKSEDNEGVEQGDDVWEGAMFPFCEGEIFLPKGQLMFKLLAVISNDKKYMMIWSSGTYLQHGFENQYSF</sequence>